<dbReference type="VEuPathDB" id="PiroplasmaDB:BOVATA_021770"/>
<comment type="caution">
    <text evidence="2">The sequence shown here is derived from an EMBL/GenBank/DDBJ whole genome shotgun (WGS) entry which is preliminary data.</text>
</comment>
<keyword evidence="3" id="KW-1185">Reference proteome</keyword>
<feature type="region of interest" description="Disordered" evidence="1">
    <location>
        <begin position="297"/>
        <end position="320"/>
    </location>
</feature>
<dbReference type="EMBL" id="BDSA01000002">
    <property type="protein sequence ID" value="GBE60684.1"/>
    <property type="molecule type" value="Genomic_DNA"/>
</dbReference>
<dbReference type="RefSeq" id="XP_028866927.1">
    <property type="nucleotide sequence ID" value="XM_029011094.1"/>
</dbReference>
<sequence>MVFDTSNIPNLGVETQPVGTRNGVDPPQKRMSTSSSRTMAEDNAWQIQCIAGALTNTRGAFPENVTYEINGGVLTWIARGYQSELKIKCKNALEVVDGFYYAEYFLDTSKILDEHGEFQASLTVESREPEYEPRAMVSQQTIVETVMRMKRQKQMRAKLKAEEEAKLESQSRDAAADKDHTDASEPSSTQPSIGQQAKLPAEQPVSKTACPTSVCVRVMNNTRDTSGKTITEQSAARVNEAAMSTNSEPDSPRTTSDVFNTAVIKRDVRLIDFGPTHVKRKKYARVPEIPISSKPIFELGGKEGRSTDPTHLVSATGRGDSSRETSLLQNCFVSIAKNECVGDTFVKLNKMAY</sequence>
<accession>A0A2H6KCH9</accession>
<organism evidence="2 3">
    <name type="scientific">Babesia ovata</name>
    <dbReference type="NCBI Taxonomy" id="189622"/>
    <lineage>
        <taxon>Eukaryota</taxon>
        <taxon>Sar</taxon>
        <taxon>Alveolata</taxon>
        <taxon>Apicomplexa</taxon>
        <taxon>Aconoidasida</taxon>
        <taxon>Piroplasmida</taxon>
        <taxon>Babesiidae</taxon>
        <taxon>Babesia</taxon>
    </lineage>
</organism>
<feature type="compositionally biased region" description="Basic and acidic residues" evidence="1">
    <location>
        <begin position="159"/>
        <end position="183"/>
    </location>
</feature>
<feature type="region of interest" description="Disordered" evidence="1">
    <location>
        <begin position="225"/>
        <end position="256"/>
    </location>
</feature>
<name>A0A2H6KCH9_9APIC</name>
<reference evidence="2 3" key="1">
    <citation type="journal article" date="2017" name="BMC Genomics">
        <title>Whole-genome assembly of Babesia ovata and comparative genomics between closely related pathogens.</title>
        <authorList>
            <person name="Yamagishi J."/>
            <person name="Asada M."/>
            <person name="Hakimi H."/>
            <person name="Tanaka T.Q."/>
            <person name="Sugimoto C."/>
            <person name="Kawazu S."/>
        </authorList>
    </citation>
    <scope>NUCLEOTIDE SEQUENCE [LARGE SCALE GENOMIC DNA]</scope>
    <source>
        <strain evidence="2 3">Miyake</strain>
    </source>
</reference>
<dbReference type="OrthoDB" id="365538at2759"/>
<dbReference type="AlphaFoldDB" id="A0A2H6KCH9"/>
<protein>
    <submittedName>
        <fullName evidence="2">DNA mismatch repair protein, putative</fullName>
    </submittedName>
</protein>
<gene>
    <name evidence="2" type="ORF">BOVATA_021770</name>
</gene>
<feature type="region of interest" description="Disordered" evidence="1">
    <location>
        <begin position="1"/>
        <end position="37"/>
    </location>
</feature>
<dbReference type="GeneID" id="39874454"/>
<evidence type="ECO:0000313" key="2">
    <source>
        <dbReference type="EMBL" id="GBE60684.1"/>
    </source>
</evidence>
<feature type="region of interest" description="Disordered" evidence="1">
    <location>
        <begin position="154"/>
        <end position="207"/>
    </location>
</feature>
<evidence type="ECO:0000256" key="1">
    <source>
        <dbReference type="SAM" id="MobiDB-lite"/>
    </source>
</evidence>
<dbReference type="Proteomes" id="UP000236319">
    <property type="component" value="Unassembled WGS sequence"/>
</dbReference>
<proteinExistence type="predicted"/>
<feature type="compositionally biased region" description="Polar residues" evidence="1">
    <location>
        <begin position="184"/>
        <end position="195"/>
    </location>
</feature>
<evidence type="ECO:0000313" key="3">
    <source>
        <dbReference type="Proteomes" id="UP000236319"/>
    </source>
</evidence>